<sequence length="235" mass="26336">MTAPSPDVPRITAEDSLAMERTLLADLLGRAVQASGLPLSQVANQAHIRASSLEAMVRGRLVPRKETLESVLDACETVSFLRFDVRYSWERLKELQLRGRHDPAEAPPEPSGTAPPPQPHHLRQDVIGYDLKPDPLRAETKEELLALMRDFHVWAGEPSYREIAINAGRAVGASTLCEALDVNRPARMPSLKVVTAFVHGCGGEEDDLVNWTTAWRRIRMARVRERPRTREDERP</sequence>
<protein>
    <recommendedName>
        <fullName evidence="4">Helix-turn-helix domain-containing protein</fullName>
    </recommendedName>
</protein>
<dbReference type="AlphaFoldDB" id="A0A7W7QU47"/>
<reference evidence="2 3" key="1">
    <citation type="submission" date="2020-08" db="EMBL/GenBank/DDBJ databases">
        <title>Genomic Encyclopedia of Type Strains, Phase III (KMG-III): the genomes of soil and plant-associated and newly described type strains.</title>
        <authorList>
            <person name="Whitman W."/>
        </authorList>
    </citation>
    <scope>NUCLEOTIDE SEQUENCE [LARGE SCALE GENOMIC DNA]</scope>
    <source>
        <strain evidence="2 3">CECT 8840</strain>
    </source>
</reference>
<dbReference type="RefSeq" id="WP_184722651.1">
    <property type="nucleotide sequence ID" value="NZ_JACHJP010000011.1"/>
</dbReference>
<proteinExistence type="predicted"/>
<comment type="caution">
    <text evidence="2">The sequence shown here is derived from an EMBL/GenBank/DDBJ whole genome shotgun (WGS) entry which is preliminary data.</text>
</comment>
<dbReference type="Proteomes" id="UP000552644">
    <property type="component" value="Unassembled WGS sequence"/>
</dbReference>
<evidence type="ECO:0000313" key="2">
    <source>
        <dbReference type="EMBL" id="MBB4919791.1"/>
    </source>
</evidence>
<accession>A0A7W7QU47</accession>
<organism evidence="2 3">
    <name type="scientific">Streptosporangium saharense</name>
    <dbReference type="NCBI Taxonomy" id="1706840"/>
    <lineage>
        <taxon>Bacteria</taxon>
        <taxon>Bacillati</taxon>
        <taxon>Actinomycetota</taxon>
        <taxon>Actinomycetes</taxon>
        <taxon>Streptosporangiales</taxon>
        <taxon>Streptosporangiaceae</taxon>
        <taxon>Streptosporangium</taxon>
    </lineage>
</organism>
<evidence type="ECO:0000313" key="3">
    <source>
        <dbReference type="Proteomes" id="UP000552644"/>
    </source>
</evidence>
<dbReference type="EMBL" id="JACHJP010000011">
    <property type="protein sequence ID" value="MBB4919791.1"/>
    <property type="molecule type" value="Genomic_DNA"/>
</dbReference>
<dbReference type="Pfam" id="PF13560">
    <property type="entry name" value="HTH_31"/>
    <property type="match status" value="1"/>
</dbReference>
<evidence type="ECO:0008006" key="4">
    <source>
        <dbReference type="Google" id="ProtNLM"/>
    </source>
</evidence>
<keyword evidence="3" id="KW-1185">Reference proteome</keyword>
<gene>
    <name evidence="2" type="ORF">FHS44_006935</name>
</gene>
<feature type="region of interest" description="Disordered" evidence="1">
    <location>
        <begin position="98"/>
        <end position="123"/>
    </location>
</feature>
<feature type="compositionally biased region" description="Pro residues" evidence="1">
    <location>
        <begin position="105"/>
        <end position="119"/>
    </location>
</feature>
<evidence type="ECO:0000256" key="1">
    <source>
        <dbReference type="SAM" id="MobiDB-lite"/>
    </source>
</evidence>
<name>A0A7W7QU47_9ACTN</name>